<sequence>MKKMFIALLAASLLTACDSQKIAADSVQDITLKKTVSLTDVTGHWAANSIHTAIQKEYVDGYEDATFRPEKNVSRAEFIKMTVTAMKLPVAGEVTGSEWYEPYIVAATEKGILRTNDFRLEDINKPISRLEMARVSVRASDKTFQDRAVQIDDKSVMYNATKTGLIQGLSRGELAPEKPTTRAQSVTIIERILTTTEGGKLPVDKYALSNAELDLKNTNIFSMLPEIFGGEQFSDGQWNPGNLFVESKDGKYKATLDKLILIDLEDPNDPNLGLLGDISKLKWHNNVSNETSPYIKDFKKSYILYYKSHVDYNNDKSLYNDYSKYISLSLSGINSPDIQAFYYKNTLNTPTLVFKNQIGDTPAMIIPKKGYVLDSSVAINLDTPARSNYLSKMILRVLINKK</sequence>
<dbReference type="PROSITE" id="PS51272">
    <property type="entry name" value="SLH"/>
    <property type="match status" value="1"/>
</dbReference>
<protein>
    <submittedName>
        <fullName evidence="3">Helix-turn-helix protein</fullName>
    </submittedName>
</protein>
<organism evidence="3 4">
    <name type="scientific">Paenibacillus eucommiae</name>
    <dbReference type="NCBI Taxonomy" id="1355755"/>
    <lineage>
        <taxon>Bacteria</taxon>
        <taxon>Bacillati</taxon>
        <taxon>Bacillota</taxon>
        <taxon>Bacilli</taxon>
        <taxon>Bacillales</taxon>
        <taxon>Paenibacillaceae</taxon>
        <taxon>Paenibacillus</taxon>
    </lineage>
</organism>
<dbReference type="Pfam" id="PF00395">
    <property type="entry name" value="SLH"/>
    <property type="match status" value="2"/>
</dbReference>
<evidence type="ECO:0000259" key="2">
    <source>
        <dbReference type="PROSITE" id="PS51272"/>
    </source>
</evidence>
<evidence type="ECO:0000313" key="4">
    <source>
        <dbReference type="Proteomes" id="UP001519287"/>
    </source>
</evidence>
<feature type="chain" id="PRO_5045599484" evidence="1">
    <location>
        <begin position="24"/>
        <end position="402"/>
    </location>
</feature>
<feature type="signal peptide" evidence="1">
    <location>
        <begin position="1"/>
        <end position="23"/>
    </location>
</feature>
<dbReference type="EMBL" id="JAGGLB010000002">
    <property type="protein sequence ID" value="MBP1989230.1"/>
    <property type="molecule type" value="Genomic_DNA"/>
</dbReference>
<reference evidence="3 4" key="1">
    <citation type="submission" date="2021-03" db="EMBL/GenBank/DDBJ databases">
        <title>Genomic Encyclopedia of Type Strains, Phase IV (KMG-IV): sequencing the most valuable type-strain genomes for metagenomic binning, comparative biology and taxonomic classification.</title>
        <authorList>
            <person name="Goeker M."/>
        </authorList>
    </citation>
    <scope>NUCLEOTIDE SEQUENCE [LARGE SCALE GENOMIC DNA]</scope>
    <source>
        <strain evidence="3 4">DSM 26048</strain>
    </source>
</reference>
<gene>
    <name evidence="3" type="ORF">J2Z66_000825</name>
</gene>
<evidence type="ECO:0000256" key="1">
    <source>
        <dbReference type="SAM" id="SignalP"/>
    </source>
</evidence>
<dbReference type="Proteomes" id="UP001519287">
    <property type="component" value="Unassembled WGS sequence"/>
</dbReference>
<feature type="domain" description="SLH" evidence="2">
    <location>
        <begin position="33"/>
        <end position="96"/>
    </location>
</feature>
<name>A0ABS4IQ23_9BACL</name>
<dbReference type="InterPro" id="IPR051465">
    <property type="entry name" value="Cell_Envelope_Struct_Comp"/>
</dbReference>
<dbReference type="InterPro" id="IPR001119">
    <property type="entry name" value="SLH_dom"/>
</dbReference>
<comment type="caution">
    <text evidence="3">The sequence shown here is derived from an EMBL/GenBank/DDBJ whole genome shotgun (WGS) entry which is preliminary data.</text>
</comment>
<proteinExistence type="predicted"/>
<keyword evidence="4" id="KW-1185">Reference proteome</keyword>
<accession>A0ABS4IQ23</accession>
<keyword evidence="1" id="KW-0732">Signal</keyword>
<dbReference type="PANTHER" id="PTHR43308">
    <property type="entry name" value="OUTER MEMBRANE PROTEIN ALPHA-RELATED"/>
    <property type="match status" value="1"/>
</dbReference>
<dbReference type="RefSeq" id="WP_209970061.1">
    <property type="nucleotide sequence ID" value="NZ_JAGGLB010000002.1"/>
</dbReference>
<evidence type="ECO:0000313" key="3">
    <source>
        <dbReference type="EMBL" id="MBP1989230.1"/>
    </source>
</evidence>
<dbReference type="PROSITE" id="PS51257">
    <property type="entry name" value="PROKAR_LIPOPROTEIN"/>
    <property type="match status" value="1"/>
</dbReference>
<dbReference type="PANTHER" id="PTHR43308:SF5">
    <property type="entry name" value="S-LAYER PROTEIN _ PEPTIDOGLYCAN ENDO-BETA-N-ACETYLGLUCOSAMINIDASE"/>
    <property type="match status" value="1"/>
</dbReference>